<sequence>VPPRYNYWTIILNEKPTAFRAYKREDLMPTYRRLLAKHPSAALMWFSKGRFWVITGRRTVIA</sequence>
<name>A0A381SY68_9ZZZZ</name>
<dbReference type="AlphaFoldDB" id="A0A381SY68"/>
<accession>A0A381SY68</accession>
<dbReference type="EMBL" id="UINC01003672">
    <property type="protein sequence ID" value="SVA08314.1"/>
    <property type="molecule type" value="Genomic_DNA"/>
</dbReference>
<protein>
    <submittedName>
        <fullName evidence="1">Uncharacterized protein</fullName>
    </submittedName>
</protein>
<organism evidence="1">
    <name type="scientific">marine metagenome</name>
    <dbReference type="NCBI Taxonomy" id="408172"/>
    <lineage>
        <taxon>unclassified sequences</taxon>
        <taxon>metagenomes</taxon>
        <taxon>ecological metagenomes</taxon>
    </lineage>
</organism>
<feature type="non-terminal residue" evidence="1">
    <location>
        <position position="1"/>
    </location>
</feature>
<evidence type="ECO:0000313" key="1">
    <source>
        <dbReference type="EMBL" id="SVA08314.1"/>
    </source>
</evidence>
<proteinExistence type="predicted"/>
<reference evidence="1" key="1">
    <citation type="submission" date="2018-05" db="EMBL/GenBank/DDBJ databases">
        <authorList>
            <person name="Lanie J.A."/>
            <person name="Ng W.-L."/>
            <person name="Kazmierczak K.M."/>
            <person name="Andrzejewski T.M."/>
            <person name="Davidsen T.M."/>
            <person name="Wayne K.J."/>
            <person name="Tettelin H."/>
            <person name="Glass J.I."/>
            <person name="Rusch D."/>
            <person name="Podicherti R."/>
            <person name="Tsui H.-C.T."/>
            <person name="Winkler M.E."/>
        </authorList>
    </citation>
    <scope>NUCLEOTIDE SEQUENCE</scope>
</reference>
<gene>
    <name evidence="1" type="ORF">METZ01_LOCUS61168</name>
</gene>